<dbReference type="GO" id="GO:0070939">
    <property type="term" value="C:Dsl1/NZR complex"/>
    <property type="evidence" value="ECO:0007669"/>
    <property type="project" value="InterPro"/>
</dbReference>
<dbReference type="Proteomes" id="UP000663829">
    <property type="component" value="Unassembled WGS sequence"/>
</dbReference>
<dbReference type="EMBL" id="CAJOBC010000174">
    <property type="protein sequence ID" value="CAF3549480.1"/>
    <property type="molecule type" value="Genomic_DNA"/>
</dbReference>
<dbReference type="Proteomes" id="UP000681722">
    <property type="component" value="Unassembled WGS sequence"/>
</dbReference>
<comment type="caution">
    <text evidence="1">The sequence shown here is derived from an EMBL/GenBank/DDBJ whole genome shotgun (WGS) entry which is preliminary data.</text>
</comment>
<dbReference type="AlphaFoldDB" id="A0A813QI20"/>
<organism evidence="1 5">
    <name type="scientific">Didymodactylos carnosus</name>
    <dbReference type="NCBI Taxonomy" id="1234261"/>
    <lineage>
        <taxon>Eukaryota</taxon>
        <taxon>Metazoa</taxon>
        <taxon>Spiralia</taxon>
        <taxon>Gnathifera</taxon>
        <taxon>Rotifera</taxon>
        <taxon>Eurotatoria</taxon>
        <taxon>Bdelloidea</taxon>
        <taxon>Philodinida</taxon>
        <taxon>Philodinidae</taxon>
        <taxon>Didymodactylos</taxon>
    </lineage>
</organism>
<evidence type="ECO:0000313" key="2">
    <source>
        <dbReference type="EMBL" id="CAF0909326.1"/>
    </source>
</evidence>
<dbReference type="Proteomes" id="UP000677228">
    <property type="component" value="Unassembled WGS sequence"/>
</dbReference>
<dbReference type="GO" id="GO:0060628">
    <property type="term" value="P:regulation of ER to Golgi vesicle-mediated transport"/>
    <property type="evidence" value="ECO:0007669"/>
    <property type="project" value="TreeGrafter"/>
</dbReference>
<proteinExistence type="predicted"/>
<dbReference type="OrthoDB" id="2189254at2759"/>
<dbReference type="EMBL" id="CAJNOK010003648">
    <property type="protein sequence ID" value="CAF0909326.1"/>
    <property type="molecule type" value="Genomic_DNA"/>
</dbReference>
<dbReference type="EMBL" id="CAJNOQ010000174">
    <property type="protein sequence ID" value="CAF0767771.1"/>
    <property type="molecule type" value="Genomic_DNA"/>
</dbReference>
<evidence type="ECO:0000313" key="5">
    <source>
        <dbReference type="Proteomes" id="UP000663829"/>
    </source>
</evidence>
<dbReference type="PANTHER" id="PTHR13520:SF0">
    <property type="entry name" value="RAD50-INTERACTING PROTEIN 1"/>
    <property type="match status" value="1"/>
</dbReference>
<evidence type="ECO:0000313" key="3">
    <source>
        <dbReference type="EMBL" id="CAF3549480.1"/>
    </source>
</evidence>
<keyword evidence="5" id="KW-1185">Reference proteome</keyword>
<reference evidence="1" key="1">
    <citation type="submission" date="2021-02" db="EMBL/GenBank/DDBJ databases">
        <authorList>
            <person name="Nowell W R."/>
        </authorList>
    </citation>
    <scope>NUCLEOTIDE SEQUENCE</scope>
</reference>
<sequence>MCSSVNRYRYVPYPSCALRLLSLEIDVINEYHRSIISSDSQQQLEPLSKQFCSLLNSIGYVADVIEQWRIKPFLYDLNKGWLRVCNEYFPPNEILLFIRCRESAILLTMPVGSALLLKDTLVNQSSSTNSRKIGKINSPLNELGIHHLNENEVQHVLERRTDLANL</sequence>
<dbReference type="Proteomes" id="UP000682733">
    <property type="component" value="Unassembled WGS sequence"/>
</dbReference>
<dbReference type="PANTHER" id="PTHR13520">
    <property type="entry name" value="RAD50-INTERACTING PROTEIN 1 RINT-1"/>
    <property type="match status" value="1"/>
</dbReference>
<dbReference type="GO" id="GO:0006890">
    <property type="term" value="P:retrograde vesicle-mediated transport, Golgi to endoplasmic reticulum"/>
    <property type="evidence" value="ECO:0007669"/>
    <property type="project" value="InterPro"/>
</dbReference>
<dbReference type="GO" id="GO:0006888">
    <property type="term" value="P:endoplasmic reticulum to Golgi vesicle-mediated transport"/>
    <property type="evidence" value="ECO:0007669"/>
    <property type="project" value="InterPro"/>
</dbReference>
<gene>
    <name evidence="1" type="ORF">GPM918_LOCUS1750</name>
    <name evidence="2" type="ORF">OVA965_LOCUS10037</name>
    <name evidence="3" type="ORF">SRO942_LOCUS1750</name>
    <name evidence="4" type="ORF">TMI583_LOCUS10033</name>
</gene>
<dbReference type="InterPro" id="IPR007528">
    <property type="entry name" value="RINT1_Tip20"/>
</dbReference>
<name>A0A813QI20_9BILA</name>
<evidence type="ECO:0000313" key="4">
    <source>
        <dbReference type="EMBL" id="CAF3688585.1"/>
    </source>
</evidence>
<accession>A0A813QI20</accession>
<protein>
    <submittedName>
        <fullName evidence="1">Uncharacterized protein</fullName>
    </submittedName>
</protein>
<evidence type="ECO:0000313" key="1">
    <source>
        <dbReference type="EMBL" id="CAF0767771.1"/>
    </source>
</evidence>
<dbReference type="EMBL" id="CAJOBA010003649">
    <property type="protein sequence ID" value="CAF3688585.1"/>
    <property type="molecule type" value="Genomic_DNA"/>
</dbReference>